<comment type="caution">
    <text evidence="3">The sequence shown here is derived from an EMBL/GenBank/DDBJ whole genome shotgun (WGS) entry which is preliminary data.</text>
</comment>
<name>A0A9N9GES4_9GLOM</name>
<protein>
    <submittedName>
        <fullName evidence="3">5549_t:CDS:1</fullName>
    </submittedName>
</protein>
<keyword evidence="1" id="KW-0238">DNA-binding</keyword>
<dbReference type="PROSITE" id="PS50118">
    <property type="entry name" value="HMG_BOX_2"/>
    <property type="match status" value="1"/>
</dbReference>
<proteinExistence type="predicted"/>
<keyword evidence="1" id="KW-0539">Nucleus</keyword>
<dbReference type="GO" id="GO:0005634">
    <property type="term" value="C:nucleus"/>
    <property type="evidence" value="ECO:0007669"/>
    <property type="project" value="UniProtKB-UniRule"/>
</dbReference>
<dbReference type="EMBL" id="CAJVPQ010002550">
    <property type="protein sequence ID" value="CAG8601240.1"/>
    <property type="molecule type" value="Genomic_DNA"/>
</dbReference>
<dbReference type="Pfam" id="PF00505">
    <property type="entry name" value="HMG_box"/>
    <property type="match status" value="1"/>
</dbReference>
<evidence type="ECO:0000259" key="2">
    <source>
        <dbReference type="PROSITE" id="PS50118"/>
    </source>
</evidence>
<dbReference type="OrthoDB" id="6247875at2759"/>
<dbReference type="GO" id="GO:0003677">
    <property type="term" value="F:DNA binding"/>
    <property type="evidence" value="ECO:0007669"/>
    <property type="project" value="UniProtKB-UniRule"/>
</dbReference>
<evidence type="ECO:0000313" key="3">
    <source>
        <dbReference type="EMBL" id="CAG8601240.1"/>
    </source>
</evidence>
<evidence type="ECO:0000313" key="4">
    <source>
        <dbReference type="Proteomes" id="UP000789570"/>
    </source>
</evidence>
<evidence type="ECO:0000256" key="1">
    <source>
        <dbReference type="PROSITE-ProRule" id="PRU00267"/>
    </source>
</evidence>
<feature type="domain" description="HMG box" evidence="2">
    <location>
        <begin position="33"/>
        <end position="101"/>
    </location>
</feature>
<feature type="DNA-binding region" description="HMG box" evidence="1">
    <location>
        <begin position="33"/>
        <end position="101"/>
    </location>
</feature>
<gene>
    <name evidence="3" type="ORF">FCALED_LOCUS8601</name>
</gene>
<dbReference type="SUPFAM" id="SSF47095">
    <property type="entry name" value="HMG-box"/>
    <property type="match status" value="1"/>
</dbReference>
<accession>A0A9N9GES4</accession>
<keyword evidence="4" id="KW-1185">Reference proteome</keyword>
<dbReference type="Proteomes" id="UP000789570">
    <property type="component" value="Unassembled WGS sequence"/>
</dbReference>
<dbReference type="InterPro" id="IPR036910">
    <property type="entry name" value="HMG_box_dom_sf"/>
</dbReference>
<dbReference type="Gene3D" id="1.10.30.10">
    <property type="entry name" value="High mobility group box domain"/>
    <property type="match status" value="1"/>
</dbReference>
<reference evidence="3" key="1">
    <citation type="submission" date="2021-06" db="EMBL/GenBank/DDBJ databases">
        <authorList>
            <person name="Kallberg Y."/>
            <person name="Tangrot J."/>
            <person name="Rosling A."/>
        </authorList>
    </citation>
    <scope>NUCLEOTIDE SEQUENCE</scope>
    <source>
        <strain evidence="3">UK204</strain>
    </source>
</reference>
<sequence>MLNNIFNEYPHEKTIICIQELCLPSKRSRAKGIPRPQNLFLLFRRNVSRGLYNANIACSVSASSRIASSMWKSLTSTEQMFWQKIFEIAKRKHINDYPKYNISKAQTESTQPSVFETKMNCLKVEIPTSTTKQL</sequence>
<organism evidence="3 4">
    <name type="scientific">Funneliformis caledonium</name>
    <dbReference type="NCBI Taxonomy" id="1117310"/>
    <lineage>
        <taxon>Eukaryota</taxon>
        <taxon>Fungi</taxon>
        <taxon>Fungi incertae sedis</taxon>
        <taxon>Mucoromycota</taxon>
        <taxon>Glomeromycotina</taxon>
        <taxon>Glomeromycetes</taxon>
        <taxon>Glomerales</taxon>
        <taxon>Glomeraceae</taxon>
        <taxon>Funneliformis</taxon>
    </lineage>
</organism>
<dbReference type="AlphaFoldDB" id="A0A9N9GES4"/>
<dbReference type="InterPro" id="IPR009071">
    <property type="entry name" value="HMG_box_dom"/>
</dbReference>